<dbReference type="GO" id="GO:0003712">
    <property type="term" value="F:transcription coregulator activity"/>
    <property type="evidence" value="ECO:0007669"/>
    <property type="project" value="InterPro"/>
</dbReference>
<evidence type="ECO:0000256" key="1">
    <source>
        <dbReference type="ARBA" id="ARBA00004123"/>
    </source>
</evidence>
<dbReference type="EMBL" id="QCYY01001773">
    <property type="protein sequence ID" value="ROT75440.1"/>
    <property type="molecule type" value="Genomic_DNA"/>
</dbReference>
<dbReference type="InterPro" id="IPR009332">
    <property type="entry name" value="Med22"/>
</dbReference>
<dbReference type="GO" id="GO:0006357">
    <property type="term" value="P:regulation of transcription by RNA polymerase II"/>
    <property type="evidence" value="ECO:0007669"/>
    <property type="project" value="InterPro"/>
</dbReference>
<comment type="similarity">
    <text evidence="2">Belongs to the Mediator complex subunit 22 family.</text>
</comment>
<accession>A0A423TG18</accession>
<evidence type="ECO:0000256" key="3">
    <source>
        <dbReference type="ARBA" id="ARBA00019695"/>
    </source>
</evidence>
<evidence type="ECO:0000256" key="9">
    <source>
        <dbReference type="SAM" id="MobiDB-lite"/>
    </source>
</evidence>
<keyword evidence="5" id="KW-0804">Transcription</keyword>
<protein>
    <recommendedName>
        <fullName evidence="3">Mediator of RNA polymerase II transcription subunit 22</fullName>
    </recommendedName>
    <alternativeName>
        <fullName evidence="8">Mediator complex subunit 22</fullName>
    </alternativeName>
</protein>
<keyword evidence="6" id="KW-0539">Nucleus</keyword>
<dbReference type="PANTHER" id="PTHR12434:SF6">
    <property type="entry name" value="MEDIATOR OF RNA POLYMERASE II TRANSCRIPTION SUBUNIT 22"/>
    <property type="match status" value="1"/>
</dbReference>
<dbReference type="AlphaFoldDB" id="A0A423TG18"/>
<keyword evidence="4" id="KW-0805">Transcription regulation</keyword>
<proteinExistence type="inferred from homology"/>
<evidence type="ECO:0000256" key="4">
    <source>
        <dbReference type="ARBA" id="ARBA00023015"/>
    </source>
</evidence>
<dbReference type="Pfam" id="PF06179">
    <property type="entry name" value="Med22"/>
    <property type="match status" value="1"/>
</dbReference>
<reference evidence="11 12" key="1">
    <citation type="submission" date="2018-04" db="EMBL/GenBank/DDBJ databases">
        <authorList>
            <person name="Zhang X."/>
            <person name="Yuan J."/>
            <person name="Li F."/>
            <person name="Xiang J."/>
        </authorList>
    </citation>
    <scope>NUCLEOTIDE SEQUENCE [LARGE SCALE GENOMIC DNA]</scope>
    <source>
        <tissue evidence="11">Muscle</tissue>
    </source>
</reference>
<comment type="caution">
    <text evidence="11">The sequence shown here is derived from an EMBL/GenBank/DDBJ whole genome shotgun (WGS) entry which is preliminary data.</text>
</comment>
<dbReference type="InterPro" id="IPR006578">
    <property type="entry name" value="MADF-dom"/>
</dbReference>
<dbReference type="OrthoDB" id="203279at2759"/>
<evidence type="ECO:0000256" key="8">
    <source>
        <dbReference type="ARBA" id="ARBA00031962"/>
    </source>
</evidence>
<evidence type="ECO:0000256" key="5">
    <source>
        <dbReference type="ARBA" id="ARBA00023163"/>
    </source>
</evidence>
<gene>
    <name evidence="11" type="ORF">C7M84_005982</name>
</gene>
<comment type="subcellular location">
    <subcellularLocation>
        <location evidence="1">Nucleus</location>
    </subcellularLocation>
</comment>
<evidence type="ECO:0000259" key="10">
    <source>
        <dbReference type="PROSITE" id="PS51029"/>
    </source>
</evidence>
<feature type="compositionally biased region" description="Polar residues" evidence="9">
    <location>
        <begin position="159"/>
        <end position="187"/>
    </location>
</feature>
<dbReference type="GO" id="GO:0016592">
    <property type="term" value="C:mediator complex"/>
    <property type="evidence" value="ECO:0007669"/>
    <property type="project" value="InterPro"/>
</dbReference>
<dbReference type="Proteomes" id="UP000283509">
    <property type="component" value="Unassembled WGS sequence"/>
</dbReference>
<dbReference type="STRING" id="6689.A0A423TG18"/>
<feature type="domain" description="MADF" evidence="10">
    <location>
        <begin position="33"/>
        <end position="134"/>
    </location>
</feature>
<comment type="function">
    <text evidence="7">Component of the Mediator complex, a coactivator involved in the regulated transcription of nearly all RNA polymerase II-dependent genes. Mediator functions as a bridge to convey information from gene-specific regulatory proteins to the basal RNA polymerase II transcription machinery. Mediator is recruited to promoters by direct interactions with regulatory proteins and serves as a scaffold for the assembly of a functional preinitiation complex with RNA polymerase II and the general transcription factors.</text>
</comment>
<evidence type="ECO:0000313" key="12">
    <source>
        <dbReference type="Proteomes" id="UP000283509"/>
    </source>
</evidence>
<evidence type="ECO:0000313" key="11">
    <source>
        <dbReference type="EMBL" id="ROT75440.1"/>
    </source>
</evidence>
<organism evidence="11 12">
    <name type="scientific">Penaeus vannamei</name>
    <name type="common">Whiteleg shrimp</name>
    <name type="synonym">Litopenaeus vannamei</name>
    <dbReference type="NCBI Taxonomy" id="6689"/>
    <lineage>
        <taxon>Eukaryota</taxon>
        <taxon>Metazoa</taxon>
        <taxon>Ecdysozoa</taxon>
        <taxon>Arthropoda</taxon>
        <taxon>Crustacea</taxon>
        <taxon>Multicrustacea</taxon>
        <taxon>Malacostraca</taxon>
        <taxon>Eumalacostraca</taxon>
        <taxon>Eucarida</taxon>
        <taxon>Decapoda</taxon>
        <taxon>Dendrobranchiata</taxon>
        <taxon>Penaeoidea</taxon>
        <taxon>Penaeidae</taxon>
        <taxon>Penaeus</taxon>
    </lineage>
</organism>
<reference evidence="11 12" key="2">
    <citation type="submission" date="2019-01" db="EMBL/GenBank/DDBJ databases">
        <title>The decoding of complex shrimp genome reveals the adaptation for benthos swimmer, frequently molting mechanism and breeding impact on genome.</title>
        <authorList>
            <person name="Sun Y."/>
            <person name="Gao Y."/>
            <person name="Yu Y."/>
        </authorList>
    </citation>
    <scope>NUCLEOTIDE SEQUENCE [LARGE SCALE GENOMIC DNA]</scope>
    <source>
        <tissue evidence="11">Muscle</tissue>
    </source>
</reference>
<dbReference type="Pfam" id="PF10545">
    <property type="entry name" value="MADF_DNA_bdg"/>
    <property type="match status" value="1"/>
</dbReference>
<dbReference type="PROSITE" id="PS51029">
    <property type="entry name" value="MADF"/>
    <property type="match status" value="1"/>
</dbReference>
<keyword evidence="12" id="KW-1185">Reference proteome</keyword>
<feature type="region of interest" description="Disordered" evidence="9">
    <location>
        <begin position="159"/>
        <end position="189"/>
    </location>
</feature>
<name>A0A423TG18_PENVA</name>
<sequence>MSLATHKINERLQRDRGEERECRLVWTINMEEMLIYFVRGNRMLWDPTHPSFAKLAMKKRRVEDIAALLKREVGPEEAFAVTAENVWKKFRSMRLFFLREVKKVHDSRSNIGDDGYTSTWAHYNRMRFLLQSLRPKENQDSDHPRHISVLGADLTVSSSNSDIRTSAPTANDSSSRCEASTTRQPNGVNVGLAKYETPSASQPRVTGSGGIKSGSRINDIFSSIQNEVRKSGPMQPKMAQQGKQPQGREALLKSYNKRLKDDVKSILDNFMEIVKLGVVEDESQVNRMTQVEEIHFQMQVRSSNMVRAAESLMKLVADVKQYLILNDFPSVNEAITQNSKIFKSKSQEADQKLMALRDDMASDLYELEEEFYSSVYKEK</sequence>
<evidence type="ECO:0000256" key="6">
    <source>
        <dbReference type="ARBA" id="ARBA00023242"/>
    </source>
</evidence>
<dbReference type="SMART" id="SM00595">
    <property type="entry name" value="MADF"/>
    <property type="match status" value="1"/>
</dbReference>
<evidence type="ECO:0000256" key="7">
    <source>
        <dbReference type="ARBA" id="ARBA00025687"/>
    </source>
</evidence>
<evidence type="ECO:0000256" key="2">
    <source>
        <dbReference type="ARBA" id="ARBA00005942"/>
    </source>
</evidence>
<dbReference type="PANTHER" id="PTHR12434">
    <property type="entry name" value="MEDIATOR OF RNA POLYMERASE II TRANSCRIPTION SUBUNIT 22"/>
    <property type="match status" value="1"/>
</dbReference>